<name>A0A5C7F9Z8_9BACI</name>
<organism evidence="2 3">
    <name type="scientific">Alkalicoccus halolimnae</name>
    <dbReference type="NCBI Taxonomy" id="1667239"/>
    <lineage>
        <taxon>Bacteria</taxon>
        <taxon>Bacillati</taxon>
        <taxon>Bacillota</taxon>
        <taxon>Bacilli</taxon>
        <taxon>Bacillales</taxon>
        <taxon>Bacillaceae</taxon>
        <taxon>Alkalicoccus</taxon>
    </lineage>
</organism>
<feature type="signal peptide" evidence="1">
    <location>
        <begin position="1"/>
        <end position="25"/>
    </location>
</feature>
<proteinExistence type="predicted"/>
<dbReference type="RefSeq" id="WP_147803354.1">
    <property type="nucleotide sequence ID" value="NZ_CP144914.1"/>
</dbReference>
<evidence type="ECO:0000313" key="2">
    <source>
        <dbReference type="EMBL" id="WWD80722.1"/>
    </source>
</evidence>
<dbReference type="AlphaFoldDB" id="A0A5C7F9Z8"/>
<sequence>MASKRNIVLLCSLLIALLLPGCGNRIDVEQADRIAENYVQENESDSDEWYISQSESNGQNWVIHIKLFGNDCEIKVVYISKKSGSISDVRGGNEC</sequence>
<evidence type="ECO:0000313" key="3">
    <source>
        <dbReference type="Proteomes" id="UP000321816"/>
    </source>
</evidence>
<feature type="chain" id="PRO_5044096821" description="PepSY domain-containing protein" evidence="1">
    <location>
        <begin position="26"/>
        <end position="95"/>
    </location>
</feature>
<keyword evidence="1" id="KW-0732">Signal</keyword>
<keyword evidence="3" id="KW-1185">Reference proteome</keyword>
<evidence type="ECO:0000256" key="1">
    <source>
        <dbReference type="SAM" id="SignalP"/>
    </source>
</evidence>
<dbReference type="EMBL" id="CP144914">
    <property type="protein sequence ID" value="WWD80722.1"/>
    <property type="molecule type" value="Genomic_DNA"/>
</dbReference>
<dbReference type="KEGG" id="ahal:FTX54_003960"/>
<gene>
    <name evidence="2" type="ORF">FTX54_003960</name>
</gene>
<protein>
    <recommendedName>
        <fullName evidence="4">PepSY domain-containing protein</fullName>
    </recommendedName>
</protein>
<accession>A0A5C7F9Z8</accession>
<dbReference type="OrthoDB" id="9918541at2"/>
<dbReference type="Proteomes" id="UP000321816">
    <property type="component" value="Chromosome"/>
</dbReference>
<evidence type="ECO:0008006" key="4">
    <source>
        <dbReference type="Google" id="ProtNLM"/>
    </source>
</evidence>
<reference evidence="2 3" key="1">
    <citation type="submission" date="2024-01" db="EMBL/GenBank/DDBJ databases">
        <title>Complete Genome Sequence of Alkalicoccus halolimnae BZ-SZ-XJ29T, a Moderately Halophilic Bacterium Isolated from a Salt Lake.</title>
        <authorList>
            <person name="Zhao B."/>
        </authorList>
    </citation>
    <scope>NUCLEOTIDE SEQUENCE [LARGE SCALE GENOMIC DNA]</scope>
    <source>
        <strain evidence="2 3">BZ-SZ-XJ29</strain>
    </source>
</reference>